<keyword evidence="3" id="KW-1185">Reference proteome</keyword>
<feature type="transmembrane region" description="Helical" evidence="1">
    <location>
        <begin position="100"/>
        <end position="118"/>
    </location>
</feature>
<dbReference type="Pfam" id="PF19069">
    <property type="entry name" value="DUF5765"/>
    <property type="match status" value="1"/>
</dbReference>
<comment type="caution">
    <text evidence="2">The sequence shown here is derived from an EMBL/GenBank/DDBJ whole genome shotgun (WGS) entry which is preliminary data.</text>
</comment>
<keyword evidence="1" id="KW-0472">Membrane</keyword>
<evidence type="ECO:0000313" key="2">
    <source>
        <dbReference type="EMBL" id="KAJ5074485.1"/>
    </source>
</evidence>
<feature type="transmembrane region" description="Helical" evidence="1">
    <location>
        <begin position="36"/>
        <end position="55"/>
    </location>
</feature>
<proteinExistence type="predicted"/>
<keyword evidence="1" id="KW-1133">Transmembrane helix</keyword>
<feature type="transmembrane region" description="Helical" evidence="1">
    <location>
        <begin position="179"/>
        <end position="196"/>
    </location>
</feature>
<organism evidence="2 3">
    <name type="scientific">Anaeramoeba ignava</name>
    <name type="common">Anaerobic marine amoeba</name>
    <dbReference type="NCBI Taxonomy" id="1746090"/>
    <lineage>
        <taxon>Eukaryota</taxon>
        <taxon>Metamonada</taxon>
        <taxon>Anaeramoebidae</taxon>
        <taxon>Anaeramoeba</taxon>
    </lineage>
</organism>
<evidence type="ECO:0000256" key="1">
    <source>
        <dbReference type="SAM" id="Phobius"/>
    </source>
</evidence>
<dbReference type="EMBL" id="JAPDFW010000070">
    <property type="protein sequence ID" value="KAJ5074485.1"/>
    <property type="molecule type" value="Genomic_DNA"/>
</dbReference>
<dbReference type="Proteomes" id="UP001149090">
    <property type="component" value="Unassembled WGS sequence"/>
</dbReference>
<dbReference type="InterPro" id="IPR043912">
    <property type="entry name" value="DUF5765"/>
</dbReference>
<feature type="transmembrane region" description="Helical" evidence="1">
    <location>
        <begin position="202"/>
        <end position="224"/>
    </location>
</feature>
<dbReference type="OMA" id="WHIAWQM"/>
<name>A0A9Q0LL34_ANAIG</name>
<reference evidence="2" key="1">
    <citation type="submission" date="2022-10" db="EMBL/GenBank/DDBJ databases">
        <title>Novel sulphate-reducing endosymbionts in the free-living metamonad Anaeramoeba.</title>
        <authorList>
            <person name="Jerlstrom-Hultqvist J."/>
            <person name="Cepicka I."/>
            <person name="Gallot-Lavallee L."/>
            <person name="Salas-Leiva D."/>
            <person name="Curtis B.A."/>
            <person name="Zahonova K."/>
            <person name="Pipaliya S."/>
            <person name="Dacks J."/>
            <person name="Roger A.J."/>
        </authorList>
    </citation>
    <scope>NUCLEOTIDE SEQUENCE</scope>
    <source>
        <strain evidence="2">BMAN</strain>
    </source>
</reference>
<accession>A0A9Q0LL34</accession>
<gene>
    <name evidence="2" type="ORF">M0811_01116</name>
</gene>
<sequence>MCFSQPISLVLSVIGIILSIYLRIRYRKDKDIWRLVYPSDYFTAMEILQFFQYYWVNDCNSQVNIYLTWIGYLHISFQPLFSNILASYDTQRRRPFYSKLILPMCIISGTFMFTRFLWTSPFPCDTNLDPLCGARTCTFDGTVHFKWQLVLRAPNYFTPGAFIHAFMMFVPPLLIGSKIATLVLLITGPVLGYYLSRNKDEWASIWCFYSIFQVILGTFATLYLKHRREKRIAKSKQEDNSKKEN</sequence>
<keyword evidence="1" id="KW-0812">Transmembrane</keyword>
<feature type="transmembrane region" description="Helical" evidence="1">
    <location>
        <begin position="67"/>
        <end position="88"/>
    </location>
</feature>
<feature type="transmembrane region" description="Helical" evidence="1">
    <location>
        <begin position="6"/>
        <end position="24"/>
    </location>
</feature>
<protein>
    <submittedName>
        <fullName evidence="2">Uncharacterized protein</fullName>
    </submittedName>
</protein>
<dbReference type="AlphaFoldDB" id="A0A9Q0LL34"/>
<dbReference type="OrthoDB" id="10267839at2759"/>
<evidence type="ECO:0000313" key="3">
    <source>
        <dbReference type="Proteomes" id="UP001149090"/>
    </source>
</evidence>